<dbReference type="Proteomes" id="UP000035721">
    <property type="component" value="Unassembled WGS sequence"/>
</dbReference>
<name>A0A077M616_9MICO</name>
<gene>
    <name evidence="2" type="ORF">BN12_50036</name>
</gene>
<evidence type="ECO:0000256" key="1">
    <source>
        <dbReference type="SAM" id="Phobius"/>
    </source>
</evidence>
<keyword evidence="1" id="KW-0472">Membrane</keyword>
<sequence>MASWWTVDVFAGVATHWPVLPDANAGPATADRQAASATVVKMVFLMVFPFPLMVFLSPSWDFVAPCRRRRAAAASYRSVDLGLLRVMPAGPEQAGAFGTSGIDGRAEPDACLNARAHGDSPVVRVRWTRRSGVLVGGRARL</sequence>
<evidence type="ECO:0000313" key="3">
    <source>
        <dbReference type="Proteomes" id="UP000035721"/>
    </source>
</evidence>
<evidence type="ECO:0000313" key="2">
    <source>
        <dbReference type="EMBL" id="CCH79609.1"/>
    </source>
</evidence>
<feature type="transmembrane region" description="Helical" evidence="1">
    <location>
        <begin position="42"/>
        <end position="60"/>
    </location>
</feature>
<keyword evidence="1" id="KW-0812">Transmembrane</keyword>
<dbReference type="AlphaFoldDB" id="A0A077M616"/>
<keyword evidence="1" id="KW-1133">Transmembrane helix</keyword>
<comment type="caution">
    <text evidence="2">The sequence shown here is derived from an EMBL/GenBank/DDBJ whole genome shotgun (WGS) entry which is preliminary data.</text>
</comment>
<reference evidence="2 3" key="1">
    <citation type="journal article" date="2013" name="ISME J.">
        <title>A metabolic model for members of the genus Tetrasphaera involved in enhanced biological phosphorus removal.</title>
        <authorList>
            <person name="Kristiansen R."/>
            <person name="Nguyen H.T.T."/>
            <person name="Saunders A.M."/>
            <person name="Nielsen J.L."/>
            <person name="Wimmer R."/>
            <person name="Le V.Q."/>
            <person name="McIlroy S.J."/>
            <person name="Petrovski S."/>
            <person name="Seviour R.J."/>
            <person name="Calteau A."/>
            <person name="Nielsen K.L."/>
            <person name="Nielsen P.H."/>
        </authorList>
    </citation>
    <scope>NUCLEOTIDE SEQUENCE [LARGE SCALE GENOMIC DNA]</scope>
    <source>
        <strain evidence="2 3">T1-X7</strain>
    </source>
</reference>
<dbReference type="EMBL" id="CAJB01000381">
    <property type="protein sequence ID" value="CCH79609.1"/>
    <property type="molecule type" value="Genomic_DNA"/>
</dbReference>
<proteinExistence type="predicted"/>
<keyword evidence="3" id="KW-1185">Reference proteome</keyword>
<organism evidence="2 3">
    <name type="scientific">Nostocoides japonicum T1-X7</name>
    <dbReference type="NCBI Taxonomy" id="1194083"/>
    <lineage>
        <taxon>Bacteria</taxon>
        <taxon>Bacillati</taxon>
        <taxon>Actinomycetota</taxon>
        <taxon>Actinomycetes</taxon>
        <taxon>Micrococcales</taxon>
        <taxon>Intrasporangiaceae</taxon>
        <taxon>Nostocoides</taxon>
    </lineage>
</organism>
<protein>
    <submittedName>
        <fullName evidence="2">Uncharacterized protein</fullName>
    </submittedName>
</protein>
<accession>A0A077M616</accession>